<accession>A0A486XTF9</accession>
<gene>
    <name evidence="1" type="ORF">BAL341_2194</name>
</gene>
<sequence>MTPYHPCIVCFAADILALTPIKLKRLAVIMQQHWLAQCQMSGYTVTTA</sequence>
<protein>
    <submittedName>
        <fullName evidence="1">Uncharacterized protein</fullName>
    </submittedName>
</protein>
<organism evidence="1">
    <name type="scientific">Rheinheimera sp. BAL341</name>
    <dbReference type="NCBI Taxonomy" id="1708203"/>
    <lineage>
        <taxon>Bacteria</taxon>
        <taxon>Pseudomonadati</taxon>
        <taxon>Pseudomonadota</taxon>
        <taxon>Gammaproteobacteria</taxon>
        <taxon>Chromatiales</taxon>
        <taxon>Chromatiaceae</taxon>
        <taxon>Rheinheimera</taxon>
    </lineage>
</organism>
<name>A0A486XTF9_9GAMM</name>
<reference evidence="1" key="1">
    <citation type="submission" date="2019-04" db="EMBL/GenBank/DDBJ databases">
        <authorList>
            <person name="Brambilla D."/>
        </authorList>
    </citation>
    <scope>NUCLEOTIDE SEQUENCE</scope>
    <source>
        <strain evidence="1">BAL1</strain>
    </source>
</reference>
<evidence type="ECO:0000313" key="1">
    <source>
        <dbReference type="EMBL" id="VHO04922.1"/>
    </source>
</evidence>
<dbReference type="EMBL" id="CAAJGR010000118">
    <property type="protein sequence ID" value="VHO04922.1"/>
    <property type="molecule type" value="Genomic_DNA"/>
</dbReference>
<dbReference type="AlphaFoldDB" id="A0A486XTF9"/>
<proteinExistence type="predicted"/>